<name>A0A2N9LRR4_9BACT</name>
<dbReference type="Proteomes" id="UP000239735">
    <property type="component" value="Unassembled WGS sequence"/>
</dbReference>
<protein>
    <recommendedName>
        <fullName evidence="6">Carbohydrate-selective porin OprB</fullName>
    </recommendedName>
</protein>
<dbReference type="Pfam" id="PF04966">
    <property type="entry name" value="OprB"/>
    <property type="match status" value="1"/>
</dbReference>
<evidence type="ECO:0000313" key="5">
    <source>
        <dbReference type="Proteomes" id="UP000239735"/>
    </source>
</evidence>
<feature type="compositionally biased region" description="Polar residues" evidence="3">
    <location>
        <begin position="49"/>
        <end position="62"/>
    </location>
</feature>
<evidence type="ECO:0008006" key="6">
    <source>
        <dbReference type="Google" id="ProtNLM"/>
    </source>
</evidence>
<dbReference type="GO" id="GO:0008643">
    <property type="term" value="P:carbohydrate transport"/>
    <property type="evidence" value="ECO:0007669"/>
    <property type="project" value="InterPro"/>
</dbReference>
<reference evidence="5" key="1">
    <citation type="submission" date="2018-02" db="EMBL/GenBank/DDBJ databases">
        <authorList>
            <person name="Hausmann B."/>
        </authorList>
    </citation>
    <scope>NUCLEOTIDE SEQUENCE [LARGE SCALE GENOMIC DNA]</scope>
    <source>
        <strain evidence="5">Peat soil MAG SbA5</strain>
    </source>
</reference>
<sequence>MLIRGANPLVLLLGGVGCAYWLNGIAFAQAPAPLPSEPEPRGFLTGQLAQQSTVSAPTSRQQGNAPAASNGPNANPADREAEAAPILTMAPHSESGRYWVSGQANGVFQMHGHFHSPYQGPNSLIDDFETKASEVATLYLGYQLRPNTRYNTDLIVDFENAGGRGISQALGLAGATDLDVVRNPTLSTAPYLARGEIHQIFGLTDKMVDQDRGPLELATRVPERRFEVRVGKMTLADSFDVNSVGSDSHLQFTNWTIDNNGAWDYAADTRGYTVGGILEYDDRIWSARYAIAAMPTVANGITLDWAFSRASGQNWEFELRKGLLAPLFNPKREGAVRILSYVNHANMGDYRQSVQQYLAGKTSTPEITQTERFGAVKYGFGLNTEQEVTDSLRLFGRFGWDEDQHESFAYTEVGQTILFGGDYNGHSWSRPNDKLGVAFVSNAIKRDHQNYLHYGGLGFLLGDGNLHYGREDILEWYYNAHLWHGLFGSVGGTQIAHPGYNTDRGPVYVMTVRTHIDF</sequence>
<evidence type="ECO:0000313" key="4">
    <source>
        <dbReference type="EMBL" id="SPE25783.1"/>
    </source>
</evidence>
<dbReference type="PROSITE" id="PS51257">
    <property type="entry name" value="PROKAR_LIPOPROTEIN"/>
    <property type="match status" value="1"/>
</dbReference>
<organism evidence="4 5">
    <name type="scientific">Candidatus Sulfuritelmatomonas gaucii</name>
    <dbReference type="NCBI Taxonomy" id="2043161"/>
    <lineage>
        <taxon>Bacteria</taxon>
        <taxon>Pseudomonadati</taxon>
        <taxon>Acidobacteriota</taxon>
        <taxon>Terriglobia</taxon>
        <taxon>Terriglobales</taxon>
        <taxon>Acidobacteriaceae</taxon>
        <taxon>Candidatus Sulfuritelmatomonas</taxon>
    </lineage>
</organism>
<evidence type="ECO:0000256" key="1">
    <source>
        <dbReference type="ARBA" id="ARBA00008769"/>
    </source>
</evidence>
<accession>A0A2N9LRR4</accession>
<dbReference type="GO" id="GO:0016020">
    <property type="term" value="C:membrane"/>
    <property type="evidence" value="ECO:0007669"/>
    <property type="project" value="InterPro"/>
</dbReference>
<proteinExistence type="inferred from homology"/>
<feature type="region of interest" description="Disordered" evidence="3">
    <location>
        <begin position="49"/>
        <end position="78"/>
    </location>
</feature>
<dbReference type="InterPro" id="IPR038673">
    <property type="entry name" value="OprB_sf"/>
</dbReference>
<dbReference type="OrthoDB" id="5755240at2"/>
<evidence type="ECO:0000256" key="2">
    <source>
        <dbReference type="RuleBase" id="RU363072"/>
    </source>
</evidence>
<feature type="compositionally biased region" description="Low complexity" evidence="3">
    <location>
        <begin position="63"/>
        <end position="76"/>
    </location>
</feature>
<dbReference type="GO" id="GO:0015288">
    <property type="term" value="F:porin activity"/>
    <property type="evidence" value="ECO:0007669"/>
    <property type="project" value="InterPro"/>
</dbReference>
<evidence type="ECO:0000256" key="3">
    <source>
        <dbReference type="SAM" id="MobiDB-lite"/>
    </source>
</evidence>
<dbReference type="AlphaFoldDB" id="A0A2N9LRR4"/>
<gene>
    <name evidence="4" type="ORF">SBA5_500004</name>
</gene>
<dbReference type="Gene3D" id="2.40.160.180">
    <property type="entry name" value="Carbohydrate-selective porin OprB"/>
    <property type="match status" value="1"/>
</dbReference>
<dbReference type="EMBL" id="OKRB01000109">
    <property type="protein sequence ID" value="SPE25783.1"/>
    <property type="molecule type" value="Genomic_DNA"/>
</dbReference>
<comment type="similarity">
    <text evidence="1 2">Belongs to the OprB family.</text>
</comment>
<dbReference type="InterPro" id="IPR007049">
    <property type="entry name" value="Carb-sel_porin_OprB"/>
</dbReference>